<dbReference type="InterPro" id="IPR005123">
    <property type="entry name" value="Oxoglu/Fe-dep_dioxygenase_dom"/>
</dbReference>
<evidence type="ECO:0000259" key="3">
    <source>
        <dbReference type="PROSITE" id="PS51471"/>
    </source>
</evidence>
<gene>
    <name evidence="4" type="ORF">BDW02DRAFT_561496</name>
</gene>
<proteinExistence type="inferred from homology"/>
<dbReference type="InterPro" id="IPR027443">
    <property type="entry name" value="IPNS-like_sf"/>
</dbReference>
<evidence type="ECO:0000313" key="5">
    <source>
        <dbReference type="Proteomes" id="UP000800040"/>
    </source>
</evidence>
<dbReference type="Pfam" id="PF03171">
    <property type="entry name" value="2OG-FeII_Oxy"/>
    <property type="match status" value="1"/>
</dbReference>
<keyword evidence="2" id="KW-0479">Metal-binding</keyword>
<dbReference type="InterPro" id="IPR044861">
    <property type="entry name" value="IPNS-like_FE2OG_OXY"/>
</dbReference>
<name>A0A6A5K7F7_9PLEO</name>
<dbReference type="InterPro" id="IPR026992">
    <property type="entry name" value="DIOX_N"/>
</dbReference>
<dbReference type="Proteomes" id="UP000800040">
    <property type="component" value="Unassembled WGS sequence"/>
</dbReference>
<dbReference type="GO" id="GO:0016491">
    <property type="term" value="F:oxidoreductase activity"/>
    <property type="evidence" value="ECO:0007669"/>
    <property type="project" value="UniProtKB-KW"/>
</dbReference>
<dbReference type="PANTHER" id="PTHR47990">
    <property type="entry name" value="2-OXOGLUTARATE (2OG) AND FE(II)-DEPENDENT OXYGENASE SUPERFAMILY PROTEIN-RELATED"/>
    <property type="match status" value="1"/>
</dbReference>
<dbReference type="EMBL" id="ML975455">
    <property type="protein sequence ID" value="KAF1829263.1"/>
    <property type="molecule type" value="Genomic_DNA"/>
</dbReference>
<keyword evidence="2" id="KW-0560">Oxidoreductase</keyword>
<organism evidence="4 5">
    <name type="scientific">Decorospora gaudefroyi</name>
    <dbReference type="NCBI Taxonomy" id="184978"/>
    <lineage>
        <taxon>Eukaryota</taxon>
        <taxon>Fungi</taxon>
        <taxon>Dikarya</taxon>
        <taxon>Ascomycota</taxon>
        <taxon>Pezizomycotina</taxon>
        <taxon>Dothideomycetes</taxon>
        <taxon>Pleosporomycetidae</taxon>
        <taxon>Pleosporales</taxon>
        <taxon>Pleosporineae</taxon>
        <taxon>Pleosporaceae</taxon>
        <taxon>Decorospora</taxon>
    </lineage>
</organism>
<reference evidence="4" key="1">
    <citation type="submission" date="2020-01" db="EMBL/GenBank/DDBJ databases">
        <authorList>
            <consortium name="DOE Joint Genome Institute"/>
            <person name="Haridas S."/>
            <person name="Albert R."/>
            <person name="Binder M."/>
            <person name="Bloem J."/>
            <person name="Labutti K."/>
            <person name="Salamov A."/>
            <person name="Andreopoulos B."/>
            <person name="Baker S.E."/>
            <person name="Barry K."/>
            <person name="Bills G."/>
            <person name="Bluhm B.H."/>
            <person name="Cannon C."/>
            <person name="Castanera R."/>
            <person name="Culley D.E."/>
            <person name="Daum C."/>
            <person name="Ezra D."/>
            <person name="Gonzalez J.B."/>
            <person name="Henrissat B."/>
            <person name="Kuo A."/>
            <person name="Liang C."/>
            <person name="Lipzen A."/>
            <person name="Lutzoni F."/>
            <person name="Magnuson J."/>
            <person name="Mondo S."/>
            <person name="Nolan M."/>
            <person name="Ohm R."/>
            <person name="Pangilinan J."/>
            <person name="Park H.-J."/>
            <person name="Ramirez L."/>
            <person name="Alfaro M."/>
            <person name="Sun H."/>
            <person name="Tritt A."/>
            <person name="Yoshinaga Y."/>
            <person name="Zwiers L.-H."/>
            <person name="Turgeon B.G."/>
            <person name="Goodwin S.B."/>
            <person name="Spatafora J.W."/>
            <person name="Crous P.W."/>
            <person name="Grigoriev I.V."/>
        </authorList>
    </citation>
    <scope>NUCLEOTIDE SEQUENCE</scope>
    <source>
        <strain evidence="4">P77</strain>
    </source>
</reference>
<sequence>MLSEKLQLPVIDFARYLAPEAPGDQEEVIAQVRAACQEYGFFQVKGHGIPVGLQHQLLKSLDRLFSMPREEKMKLSYLENKCRRGYEASGMSLRPGDAMPDSKEAYYLGREDPVVELSGFYGPNVWPNIPEDEFRTPAWEYYQKTSDLGKTIWEILLQGLGYPVSLMEAFAKRPLVQMKMIRYPSPSATLPGQFGVGAHNDFGGVTVLLQQPGKDGLEVWLEEQQTWLSVPAVEDVYVINCGDMIMKWSGGQYKSVRHRVINKSEGERLSCATFWHGDVFATNPLNPNDPNKETVGQLLVKRFRHQMSIHKEGLAQVGEA</sequence>
<evidence type="ECO:0000313" key="4">
    <source>
        <dbReference type="EMBL" id="KAF1829263.1"/>
    </source>
</evidence>
<dbReference type="Pfam" id="PF14226">
    <property type="entry name" value="DIOX_N"/>
    <property type="match status" value="1"/>
</dbReference>
<dbReference type="AlphaFoldDB" id="A0A6A5K7F7"/>
<dbReference type="InterPro" id="IPR050231">
    <property type="entry name" value="Iron_ascorbate_oxido_reductase"/>
</dbReference>
<protein>
    <submittedName>
        <fullName evidence="4">2OG-Fe(II) oxygenase</fullName>
    </submittedName>
</protein>
<dbReference type="PROSITE" id="PS51471">
    <property type="entry name" value="FE2OG_OXY"/>
    <property type="match status" value="1"/>
</dbReference>
<dbReference type="SUPFAM" id="SSF51197">
    <property type="entry name" value="Clavaminate synthase-like"/>
    <property type="match status" value="1"/>
</dbReference>
<dbReference type="GO" id="GO:0046872">
    <property type="term" value="F:metal ion binding"/>
    <property type="evidence" value="ECO:0007669"/>
    <property type="project" value="UniProtKB-KW"/>
</dbReference>
<keyword evidence="2" id="KW-0408">Iron</keyword>
<evidence type="ECO:0000256" key="1">
    <source>
        <dbReference type="ARBA" id="ARBA00008056"/>
    </source>
</evidence>
<dbReference type="Gene3D" id="2.60.120.330">
    <property type="entry name" value="B-lactam Antibiotic, Isopenicillin N Synthase, Chain"/>
    <property type="match status" value="1"/>
</dbReference>
<evidence type="ECO:0000256" key="2">
    <source>
        <dbReference type="RuleBase" id="RU003682"/>
    </source>
</evidence>
<keyword evidence="5" id="KW-1185">Reference proteome</keyword>
<dbReference type="GO" id="GO:0044283">
    <property type="term" value="P:small molecule biosynthetic process"/>
    <property type="evidence" value="ECO:0007669"/>
    <property type="project" value="UniProtKB-ARBA"/>
</dbReference>
<accession>A0A6A5K7F7</accession>
<comment type="similarity">
    <text evidence="1 2">Belongs to the iron/ascorbate-dependent oxidoreductase family.</text>
</comment>
<feature type="domain" description="Fe2OG dioxygenase" evidence="3">
    <location>
        <begin position="174"/>
        <end position="278"/>
    </location>
</feature>
<dbReference type="OrthoDB" id="288590at2759"/>